<comment type="caution">
    <text evidence="6">The sequence shown here is derived from an EMBL/GenBank/DDBJ whole genome shotgun (WGS) entry which is preliminary data.</text>
</comment>
<evidence type="ECO:0000256" key="3">
    <source>
        <dbReference type="ARBA" id="ARBA00023125"/>
    </source>
</evidence>
<evidence type="ECO:0000313" key="7">
    <source>
        <dbReference type="Proteomes" id="UP000619033"/>
    </source>
</evidence>
<dbReference type="Pfam" id="PF00455">
    <property type="entry name" value="DeoRC"/>
    <property type="match status" value="1"/>
</dbReference>
<dbReference type="PANTHER" id="PTHR30363">
    <property type="entry name" value="HTH-TYPE TRANSCRIPTIONAL REGULATOR SRLR-RELATED"/>
    <property type="match status" value="1"/>
</dbReference>
<evidence type="ECO:0000256" key="4">
    <source>
        <dbReference type="ARBA" id="ARBA00023163"/>
    </source>
</evidence>
<dbReference type="InterPro" id="IPR036390">
    <property type="entry name" value="WH_DNA-bd_sf"/>
</dbReference>
<keyword evidence="3" id="KW-0238">DNA-binding</keyword>
<dbReference type="InterPro" id="IPR014036">
    <property type="entry name" value="DeoR-like_C"/>
</dbReference>
<dbReference type="PROSITE" id="PS51000">
    <property type="entry name" value="HTH_DEOR_2"/>
    <property type="match status" value="1"/>
</dbReference>
<dbReference type="AlphaFoldDB" id="A0A8J7MUN3"/>
<dbReference type="RefSeq" id="WP_202661090.1">
    <property type="nucleotide sequence ID" value="NZ_JAESVP010000005.1"/>
</dbReference>
<protein>
    <submittedName>
        <fullName evidence="6">DeoR/GlpR transcriptional regulator</fullName>
    </submittedName>
</protein>
<evidence type="ECO:0000256" key="1">
    <source>
        <dbReference type="ARBA" id="ARBA00022491"/>
    </source>
</evidence>
<dbReference type="PANTHER" id="PTHR30363:SF4">
    <property type="entry name" value="GLYCEROL-3-PHOSPHATE REGULON REPRESSOR"/>
    <property type="match status" value="1"/>
</dbReference>
<gene>
    <name evidence="6" type="ORF">JI744_11665</name>
</gene>
<dbReference type="GO" id="GO:0003700">
    <property type="term" value="F:DNA-binding transcription factor activity"/>
    <property type="evidence" value="ECO:0007669"/>
    <property type="project" value="InterPro"/>
</dbReference>
<proteinExistence type="predicted"/>
<evidence type="ECO:0000259" key="5">
    <source>
        <dbReference type="PROSITE" id="PS51000"/>
    </source>
</evidence>
<dbReference type="Gene3D" id="1.10.10.10">
    <property type="entry name" value="Winged helix-like DNA-binding domain superfamily/Winged helix DNA-binding domain"/>
    <property type="match status" value="1"/>
</dbReference>
<feature type="domain" description="HTH deoR-type" evidence="5">
    <location>
        <begin position="3"/>
        <end position="58"/>
    </location>
</feature>
<dbReference type="InterPro" id="IPR037171">
    <property type="entry name" value="NagB/RpiA_transferase-like"/>
</dbReference>
<dbReference type="EMBL" id="JAESVP010000005">
    <property type="protein sequence ID" value="MBL4928763.1"/>
    <property type="molecule type" value="Genomic_DNA"/>
</dbReference>
<dbReference type="PRINTS" id="PR00037">
    <property type="entry name" value="HTHLACR"/>
</dbReference>
<name>A0A8J7MUN3_9RHOB</name>
<dbReference type="InterPro" id="IPR050313">
    <property type="entry name" value="Carb_Metab_HTH_regulators"/>
</dbReference>
<dbReference type="SMART" id="SM00420">
    <property type="entry name" value="HTH_DEOR"/>
    <property type="match status" value="1"/>
</dbReference>
<reference evidence="6" key="1">
    <citation type="submission" date="2021-01" db="EMBL/GenBank/DDBJ databases">
        <title>Genome seq and assembly of Tabrizicola sp. KVB23.</title>
        <authorList>
            <person name="Chhetri G."/>
        </authorList>
    </citation>
    <scope>NUCLEOTIDE SEQUENCE</scope>
    <source>
        <strain evidence="6">KVB23</strain>
    </source>
</reference>
<organism evidence="6 7">
    <name type="scientific">Fuscibacter oryzae</name>
    <dbReference type="NCBI Taxonomy" id="2803939"/>
    <lineage>
        <taxon>Bacteria</taxon>
        <taxon>Pseudomonadati</taxon>
        <taxon>Pseudomonadota</taxon>
        <taxon>Alphaproteobacteria</taxon>
        <taxon>Rhodobacterales</taxon>
        <taxon>Paracoccaceae</taxon>
        <taxon>Fuscibacter</taxon>
    </lineage>
</organism>
<evidence type="ECO:0000256" key="2">
    <source>
        <dbReference type="ARBA" id="ARBA00023015"/>
    </source>
</evidence>
<sequence length="258" mass="26699">MLAEERTVAIQHRLKRDGRVVAADLAQEFAVSEDTIRRDLRDLAKAGLCRKVYGGALLVAGPAPKAGPIMQRSTLAADDKARLAVAAAGLIAPGQIVFLDAASTNLAIAGAIPRALPVTVVTNTPAIAVALSDHAHARVILLGGVFDAERGGCFGGAAIAALQQINADLFFVGACGLHGQIGVTAFDPAEAELKRAMAQQSTRLAVAATSDKIATIAPFRVAPADAVDHLVILPDADPQTVEMFQRLGTNVHLAGRPS</sequence>
<dbReference type="SUPFAM" id="SSF46785">
    <property type="entry name" value="Winged helix' DNA-binding domain"/>
    <property type="match status" value="1"/>
</dbReference>
<keyword evidence="4" id="KW-0804">Transcription</keyword>
<dbReference type="InterPro" id="IPR036388">
    <property type="entry name" value="WH-like_DNA-bd_sf"/>
</dbReference>
<dbReference type="InterPro" id="IPR018356">
    <property type="entry name" value="Tscrpt_reg_HTH_DeoR_CS"/>
</dbReference>
<dbReference type="SUPFAM" id="SSF100950">
    <property type="entry name" value="NagB/RpiA/CoA transferase-like"/>
    <property type="match status" value="1"/>
</dbReference>
<dbReference type="GO" id="GO:0003677">
    <property type="term" value="F:DNA binding"/>
    <property type="evidence" value="ECO:0007669"/>
    <property type="project" value="UniProtKB-KW"/>
</dbReference>
<keyword evidence="7" id="KW-1185">Reference proteome</keyword>
<accession>A0A8J7MUN3</accession>
<evidence type="ECO:0000313" key="6">
    <source>
        <dbReference type="EMBL" id="MBL4928763.1"/>
    </source>
</evidence>
<keyword evidence="1" id="KW-0678">Repressor</keyword>
<dbReference type="Pfam" id="PF08220">
    <property type="entry name" value="HTH_DeoR"/>
    <property type="match status" value="1"/>
</dbReference>
<dbReference type="SMART" id="SM01134">
    <property type="entry name" value="DeoRC"/>
    <property type="match status" value="1"/>
</dbReference>
<dbReference type="InterPro" id="IPR001034">
    <property type="entry name" value="DeoR_HTH"/>
</dbReference>
<dbReference type="PROSITE" id="PS00894">
    <property type="entry name" value="HTH_DEOR_1"/>
    <property type="match status" value="1"/>
</dbReference>
<dbReference type="Proteomes" id="UP000619033">
    <property type="component" value="Unassembled WGS sequence"/>
</dbReference>
<keyword evidence="2" id="KW-0805">Transcription regulation</keyword>